<feature type="domain" description="RelA/SpoT" evidence="1">
    <location>
        <begin position="73"/>
        <end position="195"/>
    </location>
</feature>
<dbReference type="Gene3D" id="3.30.460.10">
    <property type="entry name" value="Beta Polymerase, domain 2"/>
    <property type="match status" value="1"/>
</dbReference>
<dbReference type="Pfam" id="PF04607">
    <property type="entry name" value="RelA_SpoT"/>
    <property type="match status" value="1"/>
</dbReference>
<dbReference type="RefSeq" id="WP_004695953.1">
    <property type="nucleotide sequence ID" value="NZ_BBTB01000032.1"/>
</dbReference>
<reference evidence="2 5" key="2">
    <citation type="submission" date="2020-12" db="EMBL/GenBank/DDBJ databases">
        <title>FDA dAtabase for Regulatory Grade micrObial Sequences (FDA-ARGOS): Supporting development and validation of Infectious Disease Dx tests.</title>
        <authorList>
            <person name="Sproer C."/>
            <person name="Gronow S."/>
            <person name="Severitt S."/>
            <person name="Schroder I."/>
            <person name="Tallon L."/>
            <person name="Sadzewicz L."/>
            <person name="Zhao X."/>
            <person name="Boylan J."/>
            <person name="Ott S."/>
            <person name="Bowen H."/>
            <person name="Vavikolanu K."/>
            <person name="Mehta A."/>
            <person name="Aluvathingal J."/>
            <person name="Nadendla S."/>
            <person name="Lowell S."/>
            <person name="Myers T."/>
            <person name="Yan Y."/>
            <person name="Sichtig H."/>
        </authorList>
    </citation>
    <scope>NUCLEOTIDE SEQUENCE [LARGE SCALE GENOMIC DNA]</scope>
    <source>
        <strain evidence="2 5">FDAARGOS_910</strain>
    </source>
</reference>
<gene>
    <name evidence="3" type="primary">ywaC</name>
    <name evidence="2" type="ORF">I6G67_05195</name>
    <name evidence="3" type="ORF">NCTC10308_01719</name>
</gene>
<evidence type="ECO:0000259" key="1">
    <source>
        <dbReference type="SMART" id="SM00954"/>
    </source>
</evidence>
<dbReference type="PANTHER" id="PTHR47837">
    <property type="entry name" value="GTP PYROPHOSPHOKINASE YJBM"/>
    <property type="match status" value="1"/>
</dbReference>
<dbReference type="Proteomes" id="UP000254227">
    <property type="component" value="Unassembled WGS sequence"/>
</dbReference>
<dbReference type="EC" id="2.7.6.5" evidence="3"/>
<organism evidence="3 4">
    <name type="scientific">Acinetobacter johnsonii</name>
    <dbReference type="NCBI Taxonomy" id="40214"/>
    <lineage>
        <taxon>Bacteria</taxon>
        <taxon>Pseudomonadati</taxon>
        <taxon>Pseudomonadota</taxon>
        <taxon>Gammaproteobacteria</taxon>
        <taxon>Moraxellales</taxon>
        <taxon>Moraxellaceae</taxon>
        <taxon>Acinetobacter</taxon>
    </lineage>
</organism>
<dbReference type="GO" id="GO:0015969">
    <property type="term" value="P:guanosine tetraphosphate metabolic process"/>
    <property type="evidence" value="ECO:0007669"/>
    <property type="project" value="InterPro"/>
</dbReference>
<dbReference type="EMBL" id="UFRV01000006">
    <property type="protein sequence ID" value="SUT95385.1"/>
    <property type="molecule type" value="Genomic_DNA"/>
</dbReference>
<name>A0A380U4X7_ACIJO</name>
<reference evidence="3 4" key="1">
    <citation type="submission" date="2018-06" db="EMBL/GenBank/DDBJ databases">
        <authorList>
            <consortium name="Pathogen Informatics"/>
            <person name="Doyle S."/>
        </authorList>
    </citation>
    <scope>NUCLEOTIDE SEQUENCE [LARGE SCALE GENOMIC DNA]</scope>
    <source>
        <strain evidence="3 4">NCTC10308</strain>
    </source>
</reference>
<dbReference type="InterPro" id="IPR043519">
    <property type="entry name" value="NT_sf"/>
</dbReference>
<accession>A0A380U4X7</accession>
<dbReference type="EMBL" id="CP065666">
    <property type="protein sequence ID" value="QPS04857.1"/>
    <property type="molecule type" value="Genomic_DNA"/>
</dbReference>
<dbReference type="InterPro" id="IPR052366">
    <property type="entry name" value="GTP_Pyrophosphokinase"/>
</dbReference>
<evidence type="ECO:0000313" key="2">
    <source>
        <dbReference type="EMBL" id="QPS04857.1"/>
    </source>
</evidence>
<dbReference type="PANTHER" id="PTHR47837:SF1">
    <property type="entry name" value="GTP PYROPHOSPHOKINASE YJBM"/>
    <property type="match status" value="1"/>
</dbReference>
<dbReference type="SMART" id="SM00954">
    <property type="entry name" value="RelA_SpoT"/>
    <property type="match status" value="1"/>
</dbReference>
<dbReference type="SUPFAM" id="SSF81301">
    <property type="entry name" value="Nucleotidyltransferase"/>
    <property type="match status" value="1"/>
</dbReference>
<protein>
    <submittedName>
        <fullName evidence="2 3">RelA</fullName>
        <ecNumber evidence="3">2.7.6.5</ecNumber>
    </submittedName>
</protein>
<proteinExistence type="predicted"/>
<dbReference type="Proteomes" id="UP000595107">
    <property type="component" value="Chromosome"/>
</dbReference>
<evidence type="ECO:0000313" key="5">
    <source>
        <dbReference type="Proteomes" id="UP000595107"/>
    </source>
</evidence>
<evidence type="ECO:0000313" key="3">
    <source>
        <dbReference type="EMBL" id="SUT95385.1"/>
    </source>
</evidence>
<evidence type="ECO:0000313" key="4">
    <source>
        <dbReference type="Proteomes" id="UP000254227"/>
    </source>
</evidence>
<dbReference type="InterPro" id="IPR007685">
    <property type="entry name" value="RelA_SpoT"/>
</dbReference>
<dbReference type="AlphaFoldDB" id="A0A380U4X7"/>
<dbReference type="CDD" id="cd05399">
    <property type="entry name" value="NT_Rel-Spo_like"/>
    <property type="match status" value="1"/>
</dbReference>
<sequence>MSGSEKIVVPGTNVLRRAGNTLISSEASEAEKIEAFKVLTAWRSLHTYPIDTFQKTLRRRCGELKFKDSTVAQRLKRLPSIVSKLKRHPGMNLARMQDIGGLRVILPSIQDVYRLHNDLIHINKRFSHEPKLPCDDYIQKPKPDGYRSLHQIFIYKSRDHTELDGLSIELQIRTKLQHSWATAVETLGVIEKASIKSGFGSEDHKHFFKLSSALFSIKEQTPMLPEFAELTPNEIAHQAKEIEEKLQIFKKLKGIAITAKHIESTSNSKYAYHILRLYRDEDAWKVDVMPFSKNQEDLAKTFYASLEAKVKGDPDVDVVLVSVGDLKAIKKAYPNYFLDTNQFIKEMQSAFKKYLDA</sequence>
<keyword evidence="3" id="KW-0808">Transferase</keyword>
<dbReference type="GO" id="GO:0008728">
    <property type="term" value="F:GTP diphosphokinase activity"/>
    <property type="evidence" value="ECO:0007669"/>
    <property type="project" value="UniProtKB-EC"/>
</dbReference>